<feature type="region of interest" description="Disordered" evidence="1">
    <location>
        <begin position="275"/>
        <end position="314"/>
    </location>
</feature>
<feature type="compositionally biased region" description="Basic and acidic residues" evidence="1">
    <location>
        <begin position="1272"/>
        <end position="1285"/>
    </location>
</feature>
<feature type="region of interest" description="Disordered" evidence="1">
    <location>
        <begin position="1"/>
        <end position="74"/>
    </location>
</feature>
<evidence type="ECO:0000313" key="3">
    <source>
        <dbReference type="Proteomes" id="UP001162480"/>
    </source>
</evidence>
<dbReference type="Gene3D" id="1.10.20.10">
    <property type="entry name" value="Histone, subunit A"/>
    <property type="match status" value="1"/>
</dbReference>
<name>A0AA36EVS5_OCTVU</name>
<dbReference type="GO" id="GO:0000776">
    <property type="term" value="C:kinetochore"/>
    <property type="evidence" value="ECO:0007669"/>
    <property type="project" value="InterPro"/>
</dbReference>
<feature type="compositionally biased region" description="Polar residues" evidence="1">
    <location>
        <begin position="62"/>
        <end position="73"/>
    </location>
</feature>
<feature type="compositionally biased region" description="Polar residues" evidence="1">
    <location>
        <begin position="20"/>
        <end position="33"/>
    </location>
</feature>
<feature type="compositionally biased region" description="Basic and acidic residues" evidence="1">
    <location>
        <begin position="979"/>
        <end position="1000"/>
    </location>
</feature>
<dbReference type="GO" id="GO:0051382">
    <property type="term" value="P:kinetochore assembly"/>
    <property type="evidence" value="ECO:0007669"/>
    <property type="project" value="InterPro"/>
</dbReference>
<dbReference type="InterPro" id="IPR009072">
    <property type="entry name" value="Histone-fold"/>
</dbReference>
<dbReference type="GO" id="GO:0003677">
    <property type="term" value="F:DNA binding"/>
    <property type="evidence" value="ECO:0007669"/>
    <property type="project" value="InterPro"/>
</dbReference>
<feature type="region of interest" description="Disordered" evidence="1">
    <location>
        <begin position="919"/>
        <end position="1339"/>
    </location>
</feature>
<sequence length="1669" mass="186295">MSSNTDQKMKKPDEDVVSKPQPQNNDKLSTSPKSLLKQIAKINETLPPSQPDDSPTIHFVPLQTSQKGYSRRSSGILATVNTPKTLIQRFLDEAPTETPLIPSNMTGCNSSLERSSVPLPAKVMDSSHNYRDLSVTTSDFEEEPALGSESITSEEIASKKLKDVGFQKNYSKGLKRPRRQITAKDIADGVKQSQDAEEDDEISLHKPKIVIKIRKKITAEDLAMGIKQSQEAAAAAGAKPTDITEMSTSDSSLGFLTVNSENTENFLDTTNVADESDLSEDSSNHGNKQSKSDAVQSEKNPPNSSEREQTQKIDDVNRLYLEESLKILQNASAKHTSTENLQDKPEKPNNSVISQPRKSTSMTETIPSFELSQHTKDLTNLSDSENTVKHTPHVNVANSSSSSLSFLKKLTVNLTDTNCSGDRQSMTTSTKDFLNSTKNIKSRDDAVSSENKGNEKDRFIIRENKEVSDSPSSSDSEFKTSRKISCAKDIKSKQDDAVISSNRISDREDITEERPSELKEVTADIGSLKLKEKSTICEETKTGQSDVATDKDTFIEDLAEVPLETKDVEYTSEFIQTFSLEETVSSNVSQNKTDEKIEVTNKNEMVACTQEKQNIADQHESKNNYGRMLEGQMELNEEPVKDFVPVDNNVVLELQEEMVVIEDENEVIEVQDEPIVEVLDEEYIRLHNEDLIGINREAACVYQTETKDTKDLQKEMTLNEDIEKKPDHHAEKITVDVQDDKMKPERETRKEKELSSNVEEIVVCIDEARRESRVGKNNENVLQDKVDVTTDEKEISVTKSKVEVSTAQDEEDIPLFEVESLSEDETSEIPGEVDKSTKGENRSISQSEGDASMVPDEEEEEEEDIPLFEVESLSEVEISKVSGDVDRSAKGENASDHQCEGDASMPHVKTNIGLTLDKSETKSFQNKDDIGKIQDKSEDNMAPNKTEIDMILVESKADGKQSNKTDVTQDESEIYLIQNERKASMTQNKSERGVTQDESKASVIQDETEAWVTQEESKADETQDESEADVGQEKSETGVPQDGSEAGASQGENVDGGSQIESEDYVSEIESKNSASEAESEVAVSQHKHNLSGIQEEFETGAIQNDSKISVTQDRSKSSMIQHEVDVISEESEAGEIQEEREVGETREESEHSESQEESEAGKTQEESEDGETQEESEDGEAQEESEAGETQEESEAGETQEESEAGETQEESEAGETQEGSEAGESQEENEAGKTREGNKTGIKQDKPDFSASSDKNKIILTLNKSETMADQEKNLTLNKDRKSTQVQYPANVMQDEDMPATTNDFDFRNEIKNDGREEQESNIKVKSVSKNKSISNERELAENEIQVDDEIIFRQNIEHSKEDYFRGKESQTTPSRSSLRLRSSVANPSVSPKFSKSRDLSLKRRGTKRKSVSDHTTEAAQVSTHSVSEKLRRRSSRETNLSKTRSYRIIDTLSGSGNSMTISNQAIRQFSPDVGTVPNENQRLQKTDQQISAESSKILESTRPKKKLKEANPIARRKHKEYVVSPQVTASLLSHYSKMHFPTSCNDVLGSISNDYFDNLFATLSSYSRKQRRLTICQSDVELYFQNVGFTNEHTSLNSLIREHLSLVDQQKLIPVARAATTFDSRNKNSKRKNAHCEVPCGGGAQIEEFHVMFDMDVKRQIIPKEK</sequence>
<protein>
    <submittedName>
        <fullName evidence="2">Uncharacterized protein</fullName>
    </submittedName>
</protein>
<feature type="compositionally biased region" description="Basic and acidic residues" evidence="1">
    <location>
        <begin position="832"/>
        <end position="841"/>
    </location>
</feature>
<feature type="compositionally biased region" description="Low complexity" evidence="1">
    <location>
        <begin position="1072"/>
        <end position="1085"/>
    </location>
</feature>
<feature type="compositionally biased region" description="Basic and acidic residues" evidence="1">
    <location>
        <begin position="919"/>
        <end position="939"/>
    </location>
</feature>
<dbReference type="GO" id="GO:0007059">
    <property type="term" value="P:chromosome segregation"/>
    <property type="evidence" value="ECO:0007669"/>
    <property type="project" value="TreeGrafter"/>
</dbReference>
<evidence type="ECO:0000256" key="1">
    <source>
        <dbReference type="SAM" id="MobiDB-lite"/>
    </source>
</evidence>
<dbReference type="PANTHER" id="PTHR46904:SF1">
    <property type="entry name" value="CENTROMERE PROTEIN T"/>
    <property type="match status" value="1"/>
</dbReference>
<feature type="compositionally biased region" description="Polar residues" evidence="1">
    <location>
        <begin position="1102"/>
        <end position="1121"/>
    </location>
</feature>
<feature type="compositionally biased region" description="Low complexity" evidence="1">
    <location>
        <begin position="1377"/>
        <end position="1386"/>
    </location>
</feature>
<feature type="compositionally biased region" description="Polar residues" evidence="1">
    <location>
        <begin position="1387"/>
        <end position="1396"/>
    </location>
</feature>
<dbReference type="InterPro" id="IPR028255">
    <property type="entry name" value="CENP-T"/>
</dbReference>
<feature type="compositionally biased region" description="Polar residues" evidence="1">
    <location>
        <begin position="348"/>
        <end position="364"/>
    </location>
</feature>
<feature type="compositionally biased region" description="Acidic residues" evidence="1">
    <location>
        <begin position="855"/>
        <end position="866"/>
    </location>
</feature>
<gene>
    <name evidence="2" type="ORF">OCTVUL_1B020793</name>
</gene>
<keyword evidence="3" id="KW-1185">Reference proteome</keyword>
<dbReference type="EMBL" id="OX597814">
    <property type="protein sequence ID" value="CAI9716031.1"/>
    <property type="molecule type" value="Genomic_DNA"/>
</dbReference>
<feature type="compositionally biased region" description="Basic and acidic residues" evidence="1">
    <location>
        <begin position="7"/>
        <end position="17"/>
    </location>
</feature>
<accession>A0AA36EVS5</accession>
<dbReference type="PANTHER" id="PTHR46904">
    <property type="entry name" value="CENTROMERE PROTEIN T"/>
    <property type="match status" value="1"/>
</dbReference>
<feature type="compositionally biased region" description="Basic and acidic residues" evidence="1">
    <location>
        <begin position="305"/>
        <end position="314"/>
    </location>
</feature>
<dbReference type="Proteomes" id="UP001162480">
    <property type="component" value="Chromosome 1"/>
</dbReference>
<proteinExistence type="predicted"/>
<feature type="region of interest" description="Disordered" evidence="1">
    <location>
        <begin position="442"/>
        <end position="481"/>
    </location>
</feature>
<feature type="compositionally biased region" description="Acidic residues" evidence="1">
    <location>
        <begin position="815"/>
        <end position="827"/>
    </location>
</feature>
<organism evidence="2 3">
    <name type="scientific">Octopus vulgaris</name>
    <name type="common">Common octopus</name>
    <dbReference type="NCBI Taxonomy" id="6645"/>
    <lineage>
        <taxon>Eukaryota</taxon>
        <taxon>Metazoa</taxon>
        <taxon>Spiralia</taxon>
        <taxon>Lophotrochozoa</taxon>
        <taxon>Mollusca</taxon>
        <taxon>Cephalopoda</taxon>
        <taxon>Coleoidea</taxon>
        <taxon>Octopodiformes</taxon>
        <taxon>Octopoda</taxon>
        <taxon>Incirrata</taxon>
        <taxon>Octopodidae</taxon>
        <taxon>Octopus</taxon>
    </lineage>
</organism>
<feature type="compositionally biased region" description="Acidic residues" evidence="1">
    <location>
        <begin position="1167"/>
        <end position="1217"/>
    </location>
</feature>
<dbReference type="GO" id="GO:0000278">
    <property type="term" value="P:mitotic cell cycle"/>
    <property type="evidence" value="ECO:0007669"/>
    <property type="project" value="TreeGrafter"/>
</dbReference>
<feature type="region of interest" description="Disordered" evidence="1">
    <location>
        <begin position="1365"/>
        <end position="1444"/>
    </location>
</feature>
<feature type="compositionally biased region" description="Basic and acidic residues" evidence="1">
    <location>
        <begin position="883"/>
        <end position="900"/>
    </location>
</feature>
<feature type="compositionally biased region" description="Low complexity" evidence="1">
    <location>
        <begin position="1326"/>
        <end position="1336"/>
    </location>
</feature>
<feature type="compositionally biased region" description="Basic and acidic residues" evidence="1">
    <location>
        <begin position="442"/>
        <end position="468"/>
    </location>
</feature>
<feature type="compositionally biased region" description="Acidic residues" evidence="1">
    <location>
        <begin position="1127"/>
        <end position="1137"/>
    </location>
</feature>
<dbReference type="GO" id="GO:0046982">
    <property type="term" value="F:protein heterodimerization activity"/>
    <property type="evidence" value="ECO:0007669"/>
    <property type="project" value="InterPro"/>
</dbReference>
<feature type="compositionally biased region" description="Basic and acidic residues" evidence="1">
    <location>
        <begin position="1138"/>
        <end position="1166"/>
    </location>
</feature>
<reference evidence="2" key="1">
    <citation type="submission" date="2023-08" db="EMBL/GenBank/DDBJ databases">
        <authorList>
            <person name="Alioto T."/>
            <person name="Alioto T."/>
            <person name="Gomez Garrido J."/>
        </authorList>
    </citation>
    <scope>NUCLEOTIDE SEQUENCE</scope>
</reference>
<feature type="compositionally biased region" description="Basic and acidic residues" evidence="1">
    <location>
        <begin position="1307"/>
        <end position="1325"/>
    </location>
</feature>
<feature type="compositionally biased region" description="Basic and acidic residues" evidence="1">
    <location>
        <begin position="1232"/>
        <end position="1250"/>
    </location>
</feature>
<feature type="region of interest" description="Disordered" evidence="1">
    <location>
        <begin position="815"/>
        <end position="907"/>
    </location>
</feature>
<evidence type="ECO:0000313" key="2">
    <source>
        <dbReference type="EMBL" id="CAI9716031.1"/>
    </source>
</evidence>
<feature type="compositionally biased region" description="Polar residues" evidence="1">
    <location>
        <begin position="284"/>
        <end position="304"/>
    </location>
</feature>
<feature type="region of interest" description="Disordered" evidence="1">
    <location>
        <begin position="332"/>
        <end position="364"/>
    </location>
</feature>